<dbReference type="Proteomes" id="UP000266841">
    <property type="component" value="Unassembled WGS sequence"/>
</dbReference>
<evidence type="ECO:0000259" key="2">
    <source>
        <dbReference type="Pfam" id="PF12457"/>
    </source>
</evidence>
<evidence type="ECO:0000313" key="3">
    <source>
        <dbReference type="EMBL" id="EJK49323.1"/>
    </source>
</evidence>
<feature type="domain" description="Tuftelin interacting protein N-terminal" evidence="2">
    <location>
        <begin position="37"/>
        <end position="116"/>
    </location>
</feature>
<dbReference type="EMBL" id="AGNL01044908">
    <property type="protein sequence ID" value="EJK49323.1"/>
    <property type="molecule type" value="Genomic_DNA"/>
</dbReference>
<name>K0R7C4_THAOC</name>
<accession>K0R7C4</accession>
<reference evidence="3 4" key="1">
    <citation type="journal article" date="2012" name="Genome Biol.">
        <title>Genome and low-iron response of an oceanic diatom adapted to chronic iron limitation.</title>
        <authorList>
            <person name="Lommer M."/>
            <person name="Specht M."/>
            <person name="Roy A.S."/>
            <person name="Kraemer L."/>
            <person name="Andreson R."/>
            <person name="Gutowska M.A."/>
            <person name="Wolf J."/>
            <person name="Bergner S.V."/>
            <person name="Schilhabel M.B."/>
            <person name="Klostermeier U.C."/>
            <person name="Beiko R.G."/>
            <person name="Rosenstiel P."/>
            <person name="Hippler M."/>
            <person name="Laroche J."/>
        </authorList>
    </citation>
    <scope>NUCLEOTIDE SEQUENCE [LARGE SCALE GENOMIC DNA]</scope>
    <source>
        <strain evidence="3 4">CCMP1005</strain>
    </source>
</reference>
<feature type="non-terminal residue" evidence="3">
    <location>
        <position position="130"/>
    </location>
</feature>
<dbReference type="InterPro" id="IPR022159">
    <property type="entry name" value="STIP/TFIP11_N"/>
</dbReference>
<keyword evidence="4" id="KW-1185">Reference proteome</keyword>
<proteinExistence type="predicted"/>
<protein>
    <recommendedName>
        <fullName evidence="2">Tuftelin interacting protein N-terminal domain-containing protein</fullName>
    </recommendedName>
</protein>
<evidence type="ECO:0000313" key="4">
    <source>
        <dbReference type="Proteomes" id="UP000266841"/>
    </source>
</evidence>
<comment type="caution">
    <text evidence="3">The sequence shown here is derived from an EMBL/GenBank/DDBJ whole genome shotgun (WGS) entry which is preliminary data.</text>
</comment>
<evidence type="ECO:0000256" key="1">
    <source>
        <dbReference type="SAM" id="MobiDB-lite"/>
    </source>
</evidence>
<organism evidence="3 4">
    <name type="scientific">Thalassiosira oceanica</name>
    <name type="common">Marine diatom</name>
    <dbReference type="NCBI Taxonomy" id="159749"/>
    <lineage>
        <taxon>Eukaryota</taxon>
        <taxon>Sar</taxon>
        <taxon>Stramenopiles</taxon>
        <taxon>Ochrophyta</taxon>
        <taxon>Bacillariophyta</taxon>
        <taxon>Coscinodiscophyceae</taxon>
        <taxon>Thalassiosirophycidae</taxon>
        <taxon>Thalassiosirales</taxon>
        <taxon>Thalassiosiraceae</taxon>
        <taxon>Thalassiosira</taxon>
    </lineage>
</organism>
<feature type="region of interest" description="Disordered" evidence="1">
    <location>
        <begin position="1"/>
        <end position="130"/>
    </location>
</feature>
<sequence length="130" mass="14139">MDSDNDADAYDVPGDGAPPGFSFGASRQQFVNDDSSADERNSSEDDDLNYGANASRKRKQSKRSGKEENLYGVFYESSDDERFNSRGRNGGGDHKRSRHFDKSSNRQAGLAFVKGSDGGQKVDITSGGEQ</sequence>
<gene>
    <name evidence="3" type="ORF">THAOC_31812</name>
</gene>
<dbReference type="AlphaFoldDB" id="K0R7C4"/>
<dbReference type="Pfam" id="PF12457">
    <property type="entry name" value="TIP_N"/>
    <property type="match status" value="1"/>
</dbReference>
<feature type="compositionally biased region" description="Polar residues" evidence="1">
    <location>
        <begin position="25"/>
        <end position="34"/>
    </location>
</feature>